<evidence type="ECO:0000256" key="1">
    <source>
        <dbReference type="SAM" id="MobiDB-lite"/>
    </source>
</evidence>
<dbReference type="AlphaFoldDB" id="A0A059CK54"/>
<feature type="compositionally biased region" description="Basic residues" evidence="1">
    <location>
        <begin position="50"/>
        <end position="64"/>
    </location>
</feature>
<dbReference type="Gramene" id="KCW78609">
    <property type="protein sequence ID" value="KCW78609"/>
    <property type="gene ID" value="EUGRSUZ_C00075"/>
</dbReference>
<reference evidence="2" key="1">
    <citation type="submission" date="2013-07" db="EMBL/GenBank/DDBJ databases">
        <title>The genome of Eucalyptus grandis.</title>
        <authorList>
            <person name="Schmutz J."/>
            <person name="Hayes R."/>
            <person name="Myburg A."/>
            <person name="Tuskan G."/>
            <person name="Grattapaglia D."/>
            <person name="Rokhsar D.S."/>
        </authorList>
    </citation>
    <scope>NUCLEOTIDE SEQUENCE</scope>
    <source>
        <tissue evidence="2">Leaf extractions</tissue>
    </source>
</reference>
<feature type="compositionally biased region" description="Polar residues" evidence="1">
    <location>
        <begin position="121"/>
        <end position="136"/>
    </location>
</feature>
<proteinExistence type="predicted"/>
<feature type="compositionally biased region" description="Basic and acidic residues" evidence="1">
    <location>
        <begin position="65"/>
        <end position="75"/>
    </location>
</feature>
<feature type="region of interest" description="Disordered" evidence="1">
    <location>
        <begin position="34"/>
        <end position="87"/>
    </location>
</feature>
<feature type="compositionally biased region" description="Basic and acidic residues" evidence="1">
    <location>
        <begin position="109"/>
        <end position="120"/>
    </location>
</feature>
<organism evidence="2">
    <name type="scientific">Eucalyptus grandis</name>
    <name type="common">Flooded gum</name>
    <dbReference type="NCBI Taxonomy" id="71139"/>
    <lineage>
        <taxon>Eukaryota</taxon>
        <taxon>Viridiplantae</taxon>
        <taxon>Streptophyta</taxon>
        <taxon>Embryophyta</taxon>
        <taxon>Tracheophyta</taxon>
        <taxon>Spermatophyta</taxon>
        <taxon>Magnoliopsida</taxon>
        <taxon>eudicotyledons</taxon>
        <taxon>Gunneridae</taxon>
        <taxon>Pentapetalae</taxon>
        <taxon>rosids</taxon>
        <taxon>malvids</taxon>
        <taxon>Myrtales</taxon>
        <taxon>Myrtaceae</taxon>
        <taxon>Myrtoideae</taxon>
        <taxon>Eucalypteae</taxon>
        <taxon>Eucalyptus</taxon>
    </lineage>
</organism>
<dbReference type="InParanoid" id="A0A059CK54"/>
<sequence length="136" mass="15781">MITQKSIHPNAFIHRPRCHRPFLLYTWTIPLQHTPEKSPKVAQLTNPRRNLNKGRGKQKRRKKDVYRGREGENRELPPSSNSRYVGEGETFIPLVRVVSNARVVEPGNEQDRAENREEHPCTTSRSNATNESSREE</sequence>
<name>A0A059CK54_EUCGR</name>
<evidence type="ECO:0000313" key="2">
    <source>
        <dbReference type="EMBL" id="KCW78609.1"/>
    </source>
</evidence>
<protein>
    <submittedName>
        <fullName evidence="2">Uncharacterized protein</fullName>
    </submittedName>
</protein>
<gene>
    <name evidence="2" type="ORF">EUGRSUZ_C00075</name>
</gene>
<feature type="region of interest" description="Disordered" evidence="1">
    <location>
        <begin position="103"/>
        <end position="136"/>
    </location>
</feature>
<dbReference type="EMBL" id="KK198755">
    <property type="protein sequence ID" value="KCW78609.1"/>
    <property type="molecule type" value="Genomic_DNA"/>
</dbReference>
<accession>A0A059CK54</accession>